<dbReference type="InterPro" id="IPR051943">
    <property type="entry name" value="TRAFAC_Dynamin-like_GTPase"/>
</dbReference>
<dbReference type="SUPFAM" id="SSF52540">
    <property type="entry name" value="P-loop containing nucleoside triphosphate hydrolases"/>
    <property type="match status" value="1"/>
</dbReference>
<evidence type="ECO:0000256" key="1">
    <source>
        <dbReference type="SAM" id="MobiDB-lite"/>
    </source>
</evidence>
<dbReference type="InterPro" id="IPR027417">
    <property type="entry name" value="P-loop_NTPase"/>
</dbReference>
<keyword evidence="4" id="KW-1185">Reference proteome</keyword>
<dbReference type="PANTHER" id="PTHR43681">
    <property type="entry name" value="TRANSMEMBRANE GTPASE FZO"/>
    <property type="match status" value="1"/>
</dbReference>
<evidence type="ECO:0000313" key="3">
    <source>
        <dbReference type="Ensembl" id="ENSEBUP00000009958.1"/>
    </source>
</evidence>
<name>A0A8C4Q4P1_EPTBU</name>
<evidence type="ECO:0000259" key="2">
    <source>
        <dbReference type="SMART" id="SM00027"/>
    </source>
</evidence>
<feature type="domain" description="EH" evidence="2">
    <location>
        <begin position="440"/>
        <end position="507"/>
    </location>
</feature>
<protein>
    <recommendedName>
        <fullName evidence="2">EH domain-containing protein</fullName>
    </recommendedName>
</protein>
<dbReference type="Pfam" id="PF01926">
    <property type="entry name" value="MMR_HSR1"/>
    <property type="match status" value="1"/>
</dbReference>
<dbReference type="GeneTree" id="ENSGT00940000172885"/>
<dbReference type="Gene3D" id="3.40.50.300">
    <property type="entry name" value="P-loop containing nucleotide triphosphate hydrolases"/>
    <property type="match status" value="1"/>
</dbReference>
<dbReference type="GO" id="GO:0005525">
    <property type="term" value="F:GTP binding"/>
    <property type="evidence" value="ECO:0007669"/>
    <property type="project" value="InterPro"/>
</dbReference>
<dbReference type="InterPro" id="IPR000261">
    <property type="entry name" value="EH_dom"/>
</dbReference>
<dbReference type="Ensembl" id="ENSEBUT00000010493.1">
    <property type="protein sequence ID" value="ENSEBUP00000009958.1"/>
    <property type="gene ID" value="ENSEBUG00000006391.1"/>
</dbReference>
<dbReference type="PANTHER" id="PTHR43681:SF1">
    <property type="entry name" value="SARCALUMENIN"/>
    <property type="match status" value="1"/>
</dbReference>
<accession>A0A8C4Q4P1</accession>
<proteinExistence type="predicted"/>
<sequence>FESWCRACGPSFQEALWSLYQEKLLPLEKASSFHAFHGPSLHQADFGSKSLVLLLGPPGAGKTSFLRYLLQEDYPGLRSAPGHGTDAVTIVSYGPRAVILPGHTVVLEPSLPLASLGSFGSAFLSRLVCAQLPCPVLKAITFVDTPGIVAGDGPISPRGYDLPEVLLSLASRADRILLMVDAQRLDFSAELSMMLRSLRRHHRAKLRVLLNKSDLLSAHELLRAYGALTWCLGRAVGPAVAESPRIHVGSFWGEPLRSAEQRNLLETDERALLRDLRVLPRGACLRRFADLGRRARLVRVRECYLSLPYSGSEAYWQELMSHFDETCVRVCCEQHIWPGDLPNINSMKAMLLILGPKTVRSLRQSHLTSLNTMLNQDLPVLLTTHHRQASAKQLTIITGGAFSSFDESFIWLGRGGEDEQSDDGQNAEEDEEGERGKDVPWAVAADKPDFDKVFSSLSPVNGKISGFPCQTDTDPEFSLASFLVRARLEGQELPTRLPIHLVPPSKRVRQPAESTASCVEVKAAESVANEPVQCDH</sequence>
<dbReference type="Pfam" id="PF16880">
    <property type="entry name" value="EHD_N"/>
    <property type="match status" value="1"/>
</dbReference>
<dbReference type="AlphaFoldDB" id="A0A8C4Q4P1"/>
<dbReference type="InterPro" id="IPR031692">
    <property type="entry name" value="EHD_N"/>
</dbReference>
<dbReference type="InterPro" id="IPR040990">
    <property type="entry name" value="DUF5600"/>
</dbReference>
<dbReference type="Pfam" id="PF18150">
    <property type="entry name" value="DUF5600"/>
    <property type="match status" value="1"/>
</dbReference>
<dbReference type="InterPro" id="IPR006073">
    <property type="entry name" value="GTP-bd"/>
</dbReference>
<reference evidence="3" key="1">
    <citation type="submission" date="2025-08" db="UniProtKB">
        <authorList>
            <consortium name="Ensembl"/>
        </authorList>
    </citation>
    <scope>IDENTIFICATION</scope>
</reference>
<reference evidence="3" key="2">
    <citation type="submission" date="2025-09" db="UniProtKB">
        <authorList>
            <consortium name="Ensembl"/>
        </authorList>
    </citation>
    <scope>IDENTIFICATION</scope>
</reference>
<feature type="compositionally biased region" description="Acidic residues" evidence="1">
    <location>
        <begin position="418"/>
        <end position="433"/>
    </location>
</feature>
<dbReference type="SMART" id="SM00027">
    <property type="entry name" value="EH"/>
    <property type="match status" value="1"/>
</dbReference>
<evidence type="ECO:0000313" key="4">
    <source>
        <dbReference type="Proteomes" id="UP000694388"/>
    </source>
</evidence>
<feature type="region of interest" description="Disordered" evidence="1">
    <location>
        <begin position="416"/>
        <end position="439"/>
    </location>
</feature>
<dbReference type="OMA" id="EWFASKS"/>
<organism evidence="3 4">
    <name type="scientific">Eptatretus burgeri</name>
    <name type="common">Inshore hagfish</name>
    <dbReference type="NCBI Taxonomy" id="7764"/>
    <lineage>
        <taxon>Eukaryota</taxon>
        <taxon>Metazoa</taxon>
        <taxon>Chordata</taxon>
        <taxon>Craniata</taxon>
        <taxon>Vertebrata</taxon>
        <taxon>Cyclostomata</taxon>
        <taxon>Myxini</taxon>
        <taxon>Myxiniformes</taxon>
        <taxon>Myxinidae</taxon>
        <taxon>Eptatretinae</taxon>
        <taxon>Eptatretus</taxon>
    </lineage>
</organism>
<dbReference type="Gene3D" id="1.10.268.20">
    <property type="match status" value="1"/>
</dbReference>
<dbReference type="Proteomes" id="UP000694388">
    <property type="component" value="Unplaced"/>
</dbReference>